<reference evidence="1 2" key="2">
    <citation type="journal article" date="2022" name="Mol. Ecol. Resour.">
        <title>The genomes of chicory, endive, great burdock and yacon provide insights into Asteraceae paleo-polyploidization history and plant inulin production.</title>
        <authorList>
            <person name="Fan W."/>
            <person name="Wang S."/>
            <person name="Wang H."/>
            <person name="Wang A."/>
            <person name="Jiang F."/>
            <person name="Liu H."/>
            <person name="Zhao H."/>
            <person name="Xu D."/>
            <person name="Zhang Y."/>
        </authorList>
    </citation>
    <scope>NUCLEOTIDE SEQUENCE [LARGE SCALE GENOMIC DNA]</scope>
    <source>
        <strain evidence="2">cv. Punajuju</strain>
        <tissue evidence="1">Leaves</tissue>
    </source>
</reference>
<protein>
    <submittedName>
        <fullName evidence="1">Uncharacterized protein</fullName>
    </submittedName>
</protein>
<evidence type="ECO:0000313" key="1">
    <source>
        <dbReference type="EMBL" id="KAI3739677.1"/>
    </source>
</evidence>
<reference evidence="2" key="1">
    <citation type="journal article" date="2022" name="Mol. Ecol. Resour.">
        <title>The genomes of chicory, endive, great burdock and yacon provide insights into Asteraceae palaeo-polyploidization history and plant inulin production.</title>
        <authorList>
            <person name="Fan W."/>
            <person name="Wang S."/>
            <person name="Wang H."/>
            <person name="Wang A."/>
            <person name="Jiang F."/>
            <person name="Liu H."/>
            <person name="Zhao H."/>
            <person name="Xu D."/>
            <person name="Zhang Y."/>
        </authorList>
    </citation>
    <scope>NUCLEOTIDE SEQUENCE [LARGE SCALE GENOMIC DNA]</scope>
    <source>
        <strain evidence="2">cv. Punajuju</strain>
    </source>
</reference>
<dbReference type="Proteomes" id="UP001055811">
    <property type="component" value="Linkage Group LG05"/>
</dbReference>
<name>A0ACB9D031_CICIN</name>
<organism evidence="1 2">
    <name type="scientific">Cichorium intybus</name>
    <name type="common">Chicory</name>
    <dbReference type="NCBI Taxonomy" id="13427"/>
    <lineage>
        <taxon>Eukaryota</taxon>
        <taxon>Viridiplantae</taxon>
        <taxon>Streptophyta</taxon>
        <taxon>Embryophyta</taxon>
        <taxon>Tracheophyta</taxon>
        <taxon>Spermatophyta</taxon>
        <taxon>Magnoliopsida</taxon>
        <taxon>eudicotyledons</taxon>
        <taxon>Gunneridae</taxon>
        <taxon>Pentapetalae</taxon>
        <taxon>asterids</taxon>
        <taxon>campanulids</taxon>
        <taxon>Asterales</taxon>
        <taxon>Asteraceae</taxon>
        <taxon>Cichorioideae</taxon>
        <taxon>Cichorieae</taxon>
        <taxon>Cichoriinae</taxon>
        <taxon>Cichorium</taxon>
    </lineage>
</organism>
<accession>A0ACB9D031</accession>
<evidence type="ECO:0000313" key="2">
    <source>
        <dbReference type="Proteomes" id="UP001055811"/>
    </source>
</evidence>
<keyword evidence="2" id="KW-1185">Reference proteome</keyword>
<proteinExistence type="predicted"/>
<gene>
    <name evidence="1" type="ORF">L2E82_30088</name>
</gene>
<dbReference type="EMBL" id="CM042013">
    <property type="protein sequence ID" value="KAI3739677.1"/>
    <property type="molecule type" value="Genomic_DNA"/>
</dbReference>
<sequence length="122" mass="13596">MHPWSIAQGPDDDLPAPGQQFAQFGAGCFRGVELVGIRKLDIHRGFFIIRLIMTSALVLLIMQTLFGLNMILKPVVSIVYLIVSGPGMIRPHQIVRSGKCRLKSIFAWIIKMLGFGRLLLSH</sequence>
<comment type="caution">
    <text evidence="1">The sequence shown here is derived from an EMBL/GenBank/DDBJ whole genome shotgun (WGS) entry which is preliminary data.</text>
</comment>